<gene>
    <name evidence="2" type="ORF">QO192_15670</name>
</gene>
<dbReference type="Proteomes" id="UP001568894">
    <property type="component" value="Unassembled WGS sequence"/>
</dbReference>
<feature type="signal peptide" evidence="1">
    <location>
        <begin position="1"/>
        <end position="21"/>
    </location>
</feature>
<evidence type="ECO:0000256" key="1">
    <source>
        <dbReference type="SAM" id="SignalP"/>
    </source>
</evidence>
<dbReference type="EMBL" id="JASMRN010000019">
    <property type="protein sequence ID" value="MEZ7516717.1"/>
    <property type="molecule type" value="Genomic_DNA"/>
</dbReference>
<keyword evidence="3" id="KW-1185">Reference proteome</keyword>
<feature type="chain" id="PRO_5045690145" description="GLPGLI family protein" evidence="1">
    <location>
        <begin position="22"/>
        <end position="208"/>
    </location>
</feature>
<dbReference type="RefSeq" id="WP_371572084.1">
    <property type="nucleotide sequence ID" value="NZ_JASMRN010000019.1"/>
</dbReference>
<keyword evidence="1" id="KW-0732">Signal</keyword>
<comment type="caution">
    <text evidence="2">The sequence shown here is derived from an EMBL/GenBank/DDBJ whole genome shotgun (WGS) entry which is preliminary data.</text>
</comment>
<evidence type="ECO:0000313" key="2">
    <source>
        <dbReference type="EMBL" id="MEZ7516717.1"/>
    </source>
</evidence>
<protein>
    <recommendedName>
        <fullName evidence="4">GLPGLI family protein</fullName>
    </recommendedName>
</protein>
<sequence length="208" mass="24492">MLKTFLFILTYLCCLMTNMHAQKKQYYSTDDYKQIDSLTFTKNKDNFFYFKVESDSTVVNLKAPRIKKGKLTVEQFDAVKISLNTDEHYFDTTEFLVIEYFPGLDSCNSSGDRTAIIANYEEHAAKMESRDDVKQFFIYQDKEGIEMYGNINWQADRDHVIQKSFFMLHFPCSSMVVIDRSGNYYSHRGEHNLSEAFTIIKRKKNFQP</sequence>
<reference evidence="2 3" key="1">
    <citation type="submission" date="2023-05" db="EMBL/GenBank/DDBJ databases">
        <title>Adaptations of aquatic viruses from atmosphere-close ecosystems of the Central Arctic Ocean.</title>
        <authorList>
            <person name="Rahlff J."/>
            <person name="Holmfeldt K."/>
        </authorList>
    </citation>
    <scope>NUCLEOTIDE SEQUENCE [LARGE SCALE GENOMIC DNA]</scope>
    <source>
        <strain evidence="2 3">Arc14</strain>
    </source>
</reference>
<organism evidence="2 3">
    <name type="scientific">Flavobacterium frigidarium</name>
    <dbReference type="NCBI Taxonomy" id="99286"/>
    <lineage>
        <taxon>Bacteria</taxon>
        <taxon>Pseudomonadati</taxon>
        <taxon>Bacteroidota</taxon>
        <taxon>Flavobacteriia</taxon>
        <taxon>Flavobacteriales</taxon>
        <taxon>Flavobacteriaceae</taxon>
        <taxon>Flavobacterium</taxon>
    </lineage>
</organism>
<proteinExistence type="predicted"/>
<name>A0ABV4KGP0_9FLAO</name>
<evidence type="ECO:0008006" key="4">
    <source>
        <dbReference type="Google" id="ProtNLM"/>
    </source>
</evidence>
<accession>A0ABV4KGP0</accession>
<evidence type="ECO:0000313" key="3">
    <source>
        <dbReference type="Proteomes" id="UP001568894"/>
    </source>
</evidence>